<dbReference type="EnsemblPlants" id="Bo4g136870.1">
    <property type="protein sequence ID" value="Bo4g136870.1"/>
    <property type="gene ID" value="Bo4g136870"/>
</dbReference>
<dbReference type="InterPro" id="IPR013083">
    <property type="entry name" value="Znf_RING/FYVE/PHD"/>
</dbReference>
<evidence type="ECO:0000313" key="16">
    <source>
        <dbReference type="Proteomes" id="UP000032141"/>
    </source>
</evidence>
<evidence type="ECO:0000256" key="8">
    <source>
        <dbReference type="ARBA" id="ARBA00022786"/>
    </source>
</evidence>
<proteinExistence type="inferred from homology"/>
<reference evidence="15 16" key="1">
    <citation type="journal article" date="2014" name="Genome Biol.">
        <title>Transcriptome and methylome profiling reveals relics of genome dominance in the mesopolyploid Brassica oleracea.</title>
        <authorList>
            <person name="Parkin I.A."/>
            <person name="Koh C."/>
            <person name="Tang H."/>
            <person name="Robinson S.J."/>
            <person name="Kagale S."/>
            <person name="Clarke W.E."/>
            <person name="Town C.D."/>
            <person name="Nixon J."/>
            <person name="Krishnakumar V."/>
            <person name="Bidwell S.L."/>
            <person name="Denoeud F."/>
            <person name="Belcram H."/>
            <person name="Links M.G."/>
            <person name="Just J."/>
            <person name="Clarke C."/>
            <person name="Bender T."/>
            <person name="Huebert T."/>
            <person name="Mason A.S."/>
            <person name="Pires J.C."/>
            <person name="Barker G."/>
            <person name="Moore J."/>
            <person name="Walley P.G."/>
            <person name="Manoli S."/>
            <person name="Batley J."/>
            <person name="Edwards D."/>
            <person name="Nelson M.N."/>
            <person name="Wang X."/>
            <person name="Paterson A.H."/>
            <person name="King G."/>
            <person name="Bancroft I."/>
            <person name="Chalhoub B."/>
            <person name="Sharpe A.G."/>
        </authorList>
    </citation>
    <scope>NUCLEOTIDE SEQUENCE</scope>
    <source>
        <strain evidence="15 16">cv. TO1000</strain>
    </source>
</reference>
<protein>
    <recommendedName>
        <fullName evidence="4">RING-type E3 ubiquitin transferase</fullName>
        <ecNumber evidence="4">2.3.2.27</ecNumber>
    </recommendedName>
</protein>
<evidence type="ECO:0000256" key="3">
    <source>
        <dbReference type="ARBA" id="ARBA00009119"/>
    </source>
</evidence>
<evidence type="ECO:0000313" key="15">
    <source>
        <dbReference type="EnsemblPlants" id="Bo4g136870.1"/>
    </source>
</evidence>
<dbReference type="Gene3D" id="3.30.40.10">
    <property type="entry name" value="Zinc/RING finger domain, C3HC4 (zinc finger)"/>
    <property type="match status" value="1"/>
</dbReference>
<dbReference type="PROSITE" id="PS50089">
    <property type="entry name" value="ZF_RING_2"/>
    <property type="match status" value="1"/>
</dbReference>
<dbReference type="HOGENOM" id="CLU_040603_2_2_1"/>
<dbReference type="eggNOG" id="KOG3002">
    <property type="taxonomic scope" value="Eukaryota"/>
</dbReference>
<dbReference type="EC" id="2.3.2.27" evidence="4"/>
<dbReference type="OrthoDB" id="4788989at2759"/>
<dbReference type="GO" id="GO:0008270">
    <property type="term" value="F:zinc ion binding"/>
    <property type="evidence" value="ECO:0007669"/>
    <property type="project" value="UniProtKB-KW"/>
</dbReference>
<evidence type="ECO:0000256" key="2">
    <source>
        <dbReference type="ARBA" id="ARBA00004906"/>
    </source>
</evidence>
<dbReference type="PANTHER" id="PTHR46632">
    <property type="entry name" value="E3 UBIQUITIN-PROTEIN LIGASE SINA-LIKE 4"/>
    <property type="match status" value="1"/>
</dbReference>
<evidence type="ECO:0000256" key="9">
    <source>
        <dbReference type="ARBA" id="ARBA00022833"/>
    </source>
</evidence>
<dbReference type="GO" id="GO:0061630">
    <property type="term" value="F:ubiquitin protein ligase activity"/>
    <property type="evidence" value="ECO:0007669"/>
    <property type="project" value="UniProtKB-EC"/>
</dbReference>
<dbReference type="STRING" id="109376.A0A0D3BZI9"/>
<dbReference type="InterPro" id="IPR001841">
    <property type="entry name" value="Znf_RING"/>
</dbReference>
<evidence type="ECO:0000256" key="5">
    <source>
        <dbReference type="ARBA" id="ARBA00022679"/>
    </source>
</evidence>
<evidence type="ECO:0000256" key="6">
    <source>
        <dbReference type="ARBA" id="ARBA00022723"/>
    </source>
</evidence>
<feature type="domain" description="RING-type" evidence="13">
    <location>
        <begin position="47"/>
        <end position="82"/>
    </location>
</feature>
<dbReference type="GeneID" id="106340000"/>
<evidence type="ECO:0000256" key="1">
    <source>
        <dbReference type="ARBA" id="ARBA00000900"/>
    </source>
</evidence>
<dbReference type="InterPro" id="IPR044286">
    <property type="entry name" value="SINL_plant"/>
</dbReference>
<dbReference type="InterPro" id="IPR013010">
    <property type="entry name" value="Znf_SIAH"/>
</dbReference>
<dbReference type="KEGG" id="boe:106340000"/>
<evidence type="ECO:0000256" key="10">
    <source>
        <dbReference type="ARBA" id="ARBA00024004"/>
    </source>
</evidence>
<dbReference type="GO" id="GO:0016567">
    <property type="term" value="P:protein ubiquitination"/>
    <property type="evidence" value="ECO:0007669"/>
    <property type="project" value="UniProtKB-UniPathway"/>
</dbReference>
<evidence type="ECO:0000259" key="14">
    <source>
        <dbReference type="PROSITE" id="PS51081"/>
    </source>
</evidence>
<comment type="pathway">
    <text evidence="2">Protein modification; protein ubiquitination.</text>
</comment>
<dbReference type="UniPathway" id="UPA00143"/>
<evidence type="ECO:0000256" key="12">
    <source>
        <dbReference type="SAM" id="MobiDB-lite"/>
    </source>
</evidence>
<dbReference type="RefSeq" id="XP_013634315.1">
    <property type="nucleotide sequence ID" value="XM_013778861.1"/>
</dbReference>
<keyword evidence="8" id="KW-0833">Ubl conjugation pathway</keyword>
<sequence length="282" mass="31592">MVGAWVPVSGEKDGASSILSQKRKRSSKSSPDKRLSPALLDLNVLDCPICFEAFTIPIFQCENGHLACSSCCPKMSNKCPTCALPTGHIRCRAMESVVESVCVPCPNAKSGCTENLSYGKQLTHEKECDFSPCSCPEQDCDYTGPYKDLYRHYDSTAHHERFNWFLCGQPFTAQMDISDKILIKRGCNLIILIAVQCFREPCGVYVTVSCIAPPSPKAREFSYDITYTTEDGYTMIYKSPAVKRILKVSFETPRDNFMLIPHNLLRGDLLKLEICINELNQE</sequence>
<dbReference type="CDD" id="cd16571">
    <property type="entry name" value="RING-HC_SIAHs"/>
    <property type="match status" value="1"/>
</dbReference>
<comment type="similarity">
    <text evidence="3">Belongs to the SINA (Seven in absentia) family.</text>
</comment>
<keyword evidence="16" id="KW-1185">Reference proteome</keyword>
<dbReference type="InterPro" id="IPR049548">
    <property type="entry name" value="Sina-like_RING"/>
</dbReference>
<keyword evidence="7 11" id="KW-0863">Zinc-finger</keyword>
<organism evidence="15 16">
    <name type="scientific">Brassica oleracea var. oleracea</name>
    <dbReference type="NCBI Taxonomy" id="109376"/>
    <lineage>
        <taxon>Eukaryota</taxon>
        <taxon>Viridiplantae</taxon>
        <taxon>Streptophyta</taxon>
        <taxon>Embryophyta</taxon>
        <taxon>Tracheophyta</taxon>
        <taxon>Spermatophyta</taxon>
        <taxon>Magnoliopsida</taxon>
        <taxon>eudicotyledons</taxon>
        <taxon>Gunneridae</taxon>
        <taxon>Pentapetalae</taxon>
        <taxon>rosids</taxon>
        <taxon>malvids</taxon>
        <taxon>Brassicales</taxon>
        <taxon>Brassicaceae</taxon>
        <taxon>Brassiceae</taxon>
        <taxon>Brassica</taxon>
    </lineage>
</organism>
<dbReference type="SUPFAM" id="SSF49599">
    <property type="entry name" value="TRAF domain-like"/>
    <property type="match status" value="1"/>
</dbReference>
<dbReference type="PROSITE" id="PS51081">
    <property type="entry name" value="ZF_SIAH"/>
    <property type="match status" value="1"/>
</dbReference>
<evidence type="ECO:0000256" key="11">
    <source>
        <dbReference type="PROSITE-ProRule" id="PRU00455"/>
    </source>
</evidence>
<dbReference type="OMA" id="THEKECD"/>
<feature type="region of interest" description="Disordered" evidence="12">
    <location>
        <begin position="1"/>
        <end position="33"/>
    </location>
</feature>
<feature type="domain" description="SIAH-type" evidence="14">
    <location>
        <begin position="100"/>
        <end position="158"/>
    </location>
</feature>
<name>A0A0D3BZI9_BRAOL</name>
<keyword evidence="9" id="KW-0862">Zinc</keyword>
<dbReference type="AlphaFoldDB" id="A0A0D3BZI9"/>
<reference evidence="15" key="2">
    <citation type="submission" date="2015-03" db="UniProtKB">
        <authorList>
            <consortium name="EnsemblPlants"/>
        </authorList>
    </citation>
    <scope>IDENTIFICATION</scope>
</reference>
<dbReference type="PANTHER" id="PTHR46632:SF3">
    <property type="entry name" value="E3 UBIQUITIN-PROTEIN LIGASE SINA-LIKE 7-RELATED"/>
    <property type="match status" value="1"/>
</dbReference>
<keyword evidence="6" id="KW-0479">Metal-binding</keyword>
<dbReference type="Pfam" id="PF21362">
    <property type="entry name" value="Sina_RING"/>
    <property type="match status" value="1"/>
</dbReference>
<dbReference type="Proteomes" id="UP000032141">
    <property type="component" value="Chromosome C4"/>
</dbReference>
<comment type="catalytic activity">
    <reaction evidence="1">
        <text>S-ubiquitinyl-[E2 ubiquitin-conjugating enzyme]-L-cysteine + [acceptor protein]-L-lysine = [E2 ubiquitin-conjugating enzyme]-L-cysteine + N(6)-ubiquitinyl-[acceptor protein]-L-lysine.</text>
        <dbReference type="EC" id="2.3.2.27"/>
    </reaction>
</comment>
<dbReference type="Pfam" id="PF21361">
    <property type="entry name" value="Sina_ZnF"/>
    <property type="match status" value="1"/>
</dbReference>
<keyword evidence="5" id="KW-0808">Transferase</keyword>
<evidence type="ECO:0000256" key="4">
    <source>
        <dbReference type="ARBA" id="ARBA00012483"/>
    </source>
</evidence>
<dbReference type="Gramene" id="Bo4g136870.1">
    <property type="protein sequence ID" value="Bo4g136870.1"/>
    <property type="gene ID" value="Bo4g136870"/>
</dbReference>
<evidence type="ECO:0000259" key="13">
    <source>
        <dbReference type="PROSITE" id="PS50089"/>
    </source>
</evidence>
<comment type="function">
    <text evidence="10">E3 ubiquitin-protein ligase that mediates ubiquitination and subsequent proteasomal degradation of target proteins. E3 ubiquitin ligases accept ubiquitin from an E2 ubiquitin-conjugating enzyme in the form of a thioester and then directly transfers the ubiquitin to targeted substrates. It probably triggers the ubiquitin-mediated degradation of different substrates.</text>
</comment>
<evidence type="ECO:0000256" key="7">
    <source>
        <dbReference type="ARBA" id="ARBA00022771"/>
    </source>
</evidence>
<accession>A0A0D3BZI9</accession>